<dbReference type="EnsemblPlants" id="EMT27529">
    <property type="protein sequence ID" value="EMT27529"/>
    <property type="gene ID" value="F775_06580"/>
</dbReference>
<dbReference type="SUPFAM" id="SSF48371">
    <property type="entry name" value="ARM repeat"/>
    <property type="match status" value="1"/>
</dbReference>
<feature type="compositionally biased region" description="Acidic residues" evidence="2">
    <location>
        <begin position="1162"/>
        <end position="1171"/>
    </location>
</feature>
<feature type="compositionally biased region" description="Basic and acidic residues" evidence="2">
    <location>
        <begin position="21"/>
        <end position="35"/>
    </location>
</feature>
<dbReference type="InterPro" id="IPR040155">
    <property type="entry name" value="CEBPZ/Mak21-like"/>
</dbReference>
<proteinExistence type="inferred from homology"/>
<feature type="region of interest" description="Disordered" evidence="2">
    <location>
        <begin position="1"/>
        <end position="89"/>
    </location>
</feature>
<dbReference type="AlphaFoldDB" id="M8BZX7"/>
<reference evidence="4" key="1">
    <citation type="submission" date="2015-06" db="UniProtKB">
        <authorList>
            <consortium name="EnsemblPlants"/>
        </authorList>
    </citation>
    <scope>IDENTIFICATION</scope>
</reference>
<evidence type="ECO:0000259" key="3">
    <source>
        <dbReference type="Pfam" id="PF03914"/>
    </source>
</evidence>
<dbReference type="InterPro" id="IPR005612">
    <property type="entry name" value="CCAAT-binding_factor"/>
</dbReference>
<comment type="similarity">
    <text evidence="1">Belongs to the CBF/MAK21 family.</text>
</comment>
<dbReference type="GO" id="GO:0005634">
    <property type="term" value="C:nucleus"/>
    <property type="evidence" value="ECO:0007669"/>
    <property type="project" value="TreeGrafter"/>
</dbReference>
<feature type="compositionally biased region" description="Basic residues" evidence="2">
    <location>
        <begin position="70"/>
        <end position="79"/>
    </location>
</feature>
<organism evidence="4">
    <name type="scientific">Aegilops tauschii</name>
    <name type="common">Tausch's goatgrass</name>
    <name type="synonym">Aegilops squarrosa</name>
    <dbReference type="NCBI Taxonomy" id="37682"/>
    <lineage>
        <taxon>Eukaryota</taxon>
        <taxon>Viridiplantae</taxon>
        <taxon>Streptophyta</taxon>
        <taxon>Embryophyta</taxon>
        <taxon>Tracheophyta</taxon>
        <taxon>Spermatophyta</taxon>
        <taxon>Magnoliopsida</taxon>
        <taxon>Liliopsida</taxon>
        <taxon>Poales</taxon>
        <taxon>Poaceae</taxon>
        <taxon>BOP clade</taxon>
        <taxon>Pooideae</taxon>
        <taxon>Triticodae</taxon>
        <taxon>Triticeae</taxon>
        <taxon>Triticinae</taxon>
        <taxon>Aegilops</taxon>
    </lineage>
</organism>
<feature type="compositionally biased region" description="Basic and acidic residues" evidence="2">
    <location>
        <begin position="53"/>
        <end position="69"/>
    </location>
</feature>
<feature type="compositionally biased region" description="Acidic residues" evidence="2">
    <location>
        <begin position="1134"/>
        <end position="1154"/>
    </location>
</feature>
<evidence type="ECO:0000313" key="4">
    <source>
        <dbReference type="EnsemblPlants" id="EMT27529"/>
    </source>
</evidence>
<feature type="region of interest" description="Disordered" evidence="2">
    <location>
        <begin position="1059"/>
        <end position="1245"/>
    </location>
</feature>
<feature type="region of interest" description="Disordered" evidence="2">
    <location>
        <begin position="101"/>
        <end position="173"/>
    </location>
</feature>
<feature type="region of interest" description="Disordered" evidence="2">
    <location>
        <begin position="891"/>
        <end position="930"/>
    </location>
</feature>
<dbReference type="InterPro" id="IPR016024">
    <property type="entry name" value="ARM-type_fold"/>
</dbReference>
<feature type="compositionally biased region" description="Basic and acidic residues" evidence="2">
    <location>
        <begin position="1197"/>
        <end position="1210"/>
    </location>
</feature>
<feature type="compositionally biased region" description="Basic and acidic residues" evidence="2">
    <location>
        <begin position="493"/>
        <end position="531"/>
    </location>
</feature>
<feature type="compositionally biased region" description="Polar residues" evidence="2">
    <location>
        <begin position="905"/>
        <end position="927"/>
    </location>
</feature>
<evidence type="ECO:0000256" key="1">
    <source>
        <dbReference type="ARBA" id="ARBA00007797"/>
    </source>
</evidence>
<feature type="domain" description="CCAAT-binding factor" evidence="3">
    <location>
        <begin position="817"/>
        <end position="964"/>
    </location>
</feature>
<dbReference type="PANTHER" id="PTHR12048:SF0">
    <property type="entry name" value="CCAAT_ENHANCER-BINDING PROTEIN ZETA"/>
    <property type="match status" value="1"/>
</dbReference>
<name>M8BZX7_AEGTA</name>
<sequence length="1245" mass="136775">MTELNPKPKSAKKARKAAAGGEEKGMDALKSDVIPKLKSSKKSKKPAAEEGEDKGADVLKSDVSPEPKSTKKKKKKKKSAAGGEEDDIDAIKSDVASFASSLGLVPGAGNSSGFDDSDFRKSGPMSAPKPPKHPQTPEAPANTEPPQNPKPTKKPHPLELHGPRTAATTSATTSATTNYPLVKAGALSGQWYADAAELEARVLGDRKHAAPAVGLQEMQRMVERKRELAEKLMAQYSREYDSVRRGTGDLKLLEMSAKSGTSADKVSAFTCLVEDNPIANMRALDSLLDHLVSVLFFDKYSKEVLSVFWKQNYNRLLPDRKLKSLIQRPLDILPETKDGYSLLLFWHWEDCLKQRYEKFVIALEVALKDMLPSLKDKAMKTVSALLKSKSEQERRLLTALVNKLGDPERRAASSAAYLLTGLLSTHPNMKMVVIDEVDSFLFRPHVGLRAKYQAVNFLSHIFLTSKGDGPKIAKRLVDVYIAVFKVLMSCPRDSKGEKQSKHGKKKVENGKTKGREDKVNDSNSHGNHEMDPPAGTDLEMDSRLLSALLSGVNRALPYVASSEVDDIVEVQTPILFRLVHSENFNVGVQALMLLYQISTKNQIASDRFYRALYAKLLSPSAVSSSKPELFLGLLVKAMKNDVMLKRVAAFSKRLLQLHMKVPSGNSPEVANSVKMGFISLNYVISNIQKKILVVDVAGFDASDRDLPASAACPTRAAASRLRVMHVGGHGIPADLIDAVLYAASGYERRVLANALARARPCHQKLPSACQCARAPAPRHPLSLGLGIPRLSAASDSPALLPIKDDLLLEAEDQLPAAVALQRPPQYACGCLFILSEVLKTKPPLWTIVLQNESVDDGIEHFEDIVENPEDPAIASTSPIKQDSMLASLEKYNSDGEDDSDATKQVKVSASDENGQTNASAEGSTSHVLYNPRHREPSYCNADRASWWELTLLASHVHPSVFTMARTLLSGNNIVYNGDPLTDLSLPAFLDKFMEKKPKGNRIAEGKWHGGSQIAPAKKLDLNHHLIGQDLLELAENEVPPEDVVFHRFYMNKTGPIKPKAKKKASVLDEDTGELLADDVDDGSDESDDEMQELDESDDEMQELEDESAEDGEYDYDNLDAKAFEEEGDLLRDDSDADVLDDISDDDEDDDEDDGLNLSYVDESADDSDDDVTDVKAAAAARGQKRKSRSTPFASLEEYEHLMEGEAEKSTLKKQQRKHKEAGDSMGRKERGQKQSGSRKRKSQEI</sequence>
<dbReference type="PANTHER" id="PTHR12048">
    <property type="entry name" value="CCAAT-BINDING FACTOR-RELATED"/>
    <property type="match status" value="1"/>
</dbReference>
<accession>M8BZX7</accession>
<feature type="compositionally biased region" description="Acidic residues" evidence="2">
    <location>
        <begin position="1067"/>
        <end position="1117"/>
    </location>
</feature>
<feature type="compositionally biased region" description="Basic residues" evidence="2">
    <location>
        <begin position="1236"/>
        <end position="1245"/>
    </location>
</feature>
<feature type="region of interest" description="Disordered" evidence="2">
    <location>
        <begin position="493"/>
        <end position="536"/>
    </location>
</feature>
<evidence type="ECO:0000256" key="2">
    <source>
        <dbReference type="SAM" id="MobiDB-lite"/>
    </source>
</evidence>
<protein>
    <submittedName>
        <fullName evidence="4">CCAAT/enhancer-binding protein zeta</fullName>
    </submittedName>
</protein>
<dbReference type="Pfam" id="PF03914">
    <property type="entry name" value="CBF"/>
    <property type="match status" value="2"/>
</dbReference>
<feature type="domain" description="CCAAT-binding factor" evidence="3">
    <location>
        <begin position="588"/>
        <end position="662"/>
    </location>
</feature>
<feature type="compositionally biased region" description="Basic and acidic residues" evidence="2">
    <location>
        <begin position="1220"/>
        <end position="1232"/>
    </location>
</feature>
<feature type="compositionally biased region" description="Basic and acidic residues" evidence="2">
    <location>
        <begin position="1118"/>
        <end position="1133"/>
    </location>
</feature>